<dbReference type="Gene3D" id="1.10.287.70">
    <property type="match status" value="1"/>
</dbReference>
<dbReference type="Proteomes" id="UP000494165">
    <property type="component" value="Unassembled WGS sequence"/>
</dbReference>
<keyword evidence="6 9" id="KW-0472">Membrane</keyword>
<keyword evidence="3 8" id="KW-0812">Transmembrane</keyword>
<dbReference type="SUPFAM" id="SSF81324">
    <property type="entry name" value="Voltage-gated potassium channels"/>
    <property type="match status" value="2"/>
</dbReference>
<dbReference type="PANTHER" id="PTHR11003">
    <property type="entry name" value="POTASSIUM CHANNEL, SUBFAMILY K"/>
    <property type="match status" value="1"/>
</dbReference>
<comment type="similarity">
    <text evidence="8">Belongs to the two pore domain potassium channel (TC 1.A.1.8) family.</text>
</comment>
<dbReference type="Pfam" id="PF07885">
    <property type="entry name" value="Ion_trans_2"/>
    <property type="match status" value="2"/>
</dbReference>
<feature type="transmembrane region" description="Helical" evidence="9">
    <location>
        <begin position="293"/>
        <end position="315"/>
    </location>
</feature>
<evidence type="ECO:0000256" key="4">
    <source>
        <dbReference type="ARBA" id="ARBA00022989"/>
    </source>
</evidence>
<keyword evidence="12" id="KW-1185">Reference proteome</keyword>
<comment type="caution">
    <text evidence="11">The sequence shown here is derived from an EMBL/GenBank/DDBJ whole genome shotgun (WGS) entry which is preliminary data.</text>
</comment>
<keyword evidence="7 8" id="KW-0407">Ion channel</keyword>
<dbReference type="GO" id="GO:0005886">
    <property type="term" value="C:plasma membrane"/>
    <property type="evidence" value="ECO:0007669"/>
    <property type="project" value="TreeGrafter"/>
</dbReference>
<dbReference type="EMBL" id="CADEPI010000047">
    <property type="protein sequence ID" value="CAB3369728.1"/>
    <property type="molecule type" value="Genomic_DNA"/>
</dbReference>
<dbReference type="InterPro" id="IPR003280">
    <property type="entry name" value="2pore_dom_K_chnl"/>
</dbReference>
<evidence type="ECO:0000259" key="10">
    <source>
        <dbReference type="Pfam" id="PF07885"/>
    </source>
</evidence>
<evidence type="ECO:0000256" key="3">
    <source>
        <dbReference type="ARBA" id="ARBA00022692"/>
    </source>
</evidence>
<dbReference type="GO" id="GO:0030322">
    <property type="term" value="P:stabilization of membrane potential"/>
    <property type="evidence" value="ECO:0007669"/>
    <property type="project" value="TreeGrafter"/>
</dbReference>
<gene>
    <name evidence="11" type="ORF">CLODIP_2_CD04264</name>
</gene>
<keyword evidence="2 8" id="KW-0813">Transport</keyword>
<name>A0A8S1CHC9_9INSE</name>
<dbReference type="PRINTS" id="PR01333">
    <property type="entry name" value="2POREKCHANEL"/>
</dbReference>
<dbReference type="AlphaFoldDB" id="A0A8S1CHC9"/>
<evidence type="ECO:0000256" key="7">
    <source>
        <dbReference type="ARBA" id="ARBA00023303"/>
    </source>
</evidence>
<feature type="transmembrane region" description="Helical" evidence="9">
    <location>
        <begin position="44"/>
        <end position="64"/>
    </location>
</feature>
<feature type="domain" description="Potassium channel" evidence="10">
    <location>
        <begin position="141"/>
        <end position="198"/>
    </location>
</feature>
<feature type="domain" description="Potassium channel" evidence="10">
    <location>
        <begin position="247"/>
        <end position="317"/>
    </location>
</feature>
<proteinExistence type="inferred from homology"/>
<evidence type="ECO:0000256" key="6">
    <source>
        <dbReference type="ARBA" id="ARBA00023136"/>
    </source>
</evidence>
<organism evidence="11 12">
    <name type="scientific">Cloeon dipterum</name>
    <dbReference type="NCBI Taxonomy" id="197152"/>
    <lineage>
        <taxon>Eukaryota</taxon>
        <taxon>Metazoa</taxon>
        <taxon>Ecdysozoa</taxon>
        <taxon>Arthropoda</taxon>
        <taxon>Hexapoda</taxon>
        <taxon>Insecta</taxon>
        <taxon>Pterygota</taxon>
        <taxon>Palaeoptera</taxon>
        <taxon>Ephemeroptera</taxon>
        <taxon>Pisciforma</taxon>
        <taxon>Baetidae</taxon>
        <taxon>Cloeon</taxon>
    </lineage>
</organism>
<dbReference type="InterPro" id="IPR013099">
    <property type="entry name" value="K_chnl_dom"/>
</dbReference>
<feature type="transmembrane region" description="Helical" evidence="9">
    <location>
        <begin position="144"/>
        <end position="164"/>
    </location>
</feature>
<evidence type="ECO:0000313" key="12">
    <source>
        <dbReference type="Proteomes" id="UP000494165"/>
    </source>
</evidence>
<evidence type="ECO:0000313" key="11">
    <source>
        <dbReference type="EMBL" id="CAB3369728.1"/>
    </source>
</evidence>
<dbReference type="OrthoDB" id="297496at2759"/>
<evidence type="ECO:0000256" key="8">
    <source>
        <dbReference type="RuleBase" id="RU003857"/>
    </source>
</evidence>
<evidence type="ECO:0000256" key="2">
    <source>
        <dbReference type="ARBA" id="ARBA00022448"/>
    </source>
</evidence>
<evidence type="ECO:0000256" key="9">
    <source>
        <dbReference type="SAM" id="Phobius"/>
    </source>
</evidence>
<dbReference type="PANTHER" id="PTHR11003:SF142">
    <property type="entry name" value="POTASSIUM CHANNEL DOMAIN-CONTAINING PROTEIN"/>
    <property type="match status" value="1"/>
</dbReference>
<evidence type="ECO:0000256" key="1">
    <source>
        <dbReference type="ARBA" id="ARBA00004141"/>
    </source>
</evidence>
<dbReference type="GO" id="GO:0022841">
    <property type="term" value="F:potassium ion leak channel activity"/>
    <property type="evidence" value="ECO:0007669"/>
    <property type="project" value="TreeGrafter"/>
</dbReference>
<dbReference type="GO" id="GO:0015271">
    <property type="term" value="F:outward rectifier potassium channel activity"/>
    <property type="evidence" value="ECO:0007669"/>
    <property type="project" value="TreeGrafter"/>
</dbReference>
<feature type="transmembrane region" description="Helical" evidence="9">
    <location>
        <begin position="170"/>
        <end position="192"/>
    </location>
</feature>
<accession>A0A8S1CHC9</accession>
<sequence>MEEEQQQQLLADKQSCSPSAAKRFFSVFAALGSNQLLRSALSHLGLFSTLVAYTALGGLVFRALERPGEVTRVAEAQNYLWDQRLSFISSVANFNSSSGLNFPDFLRLRLSAYEESICGAVQQGVLHVPRRAPDIQSASEVASWGYLHSIFFASTVLTTIGYGNVAPVTFWGRAFCVAFALVGIPLTLTVIADLGRIIASSLTSLGDTLREHLPCVAHLLQATDDGSKQGSLGIFLKSVSFFAAIVLLLVYIAAGAALFTVWEDWTFFEGFYFCFITLTTIGFGDLVPKEPDYMLLCTLYILVGLAMTSTIIELVRRQYAQSWKRMKELSARLQSLSGPITDALKRIDLSRASSTIDLTMLHELRDLKKTLTLTQLETKLRFPTSKKNEWQKEMEAAMQEIVQLTAPPKRTVVIYETSV</sequence>
<comment type="subcellular location">
    <subcellularLocation>
        <location evidence="1">Membrane</location>
        <topology evidence="1">Multi-pass membrane protein</topology>
    </subcellularLocation>
</comment>
<evidence type="ECO:0000256" key="5">
    <source>
        <dbReference type="ARBA" id="ARBA00023065"/>
    </source>
</evidence>
<feature type="transmembrane region" description="Helical" evidence="9">
    <location>
        <begin position="239"/>
        <end position="262"/>
    </location>
</feature>
<keyword evidence="5 8" id="KW-0406">Ion transport</keyword>
<reference evidence="11 12" key="1">
    <citation type="submission" date="2020-04" db="EMBL/GenBank/DDBJ databases">
        <authorList>
            <person name="Alioto T."/>
            <person name="Alioto T."/>
            <person name="Gomez Garrido J."/>
        </authorList>
    </citation>
    <scope>NUCLEOTIDE SEQUENCE [LARGE SCALE GENOMIC DNA]</scope>
</reference>
<protein>
    <recommendedName>
        <fullName evidence="10">Potassium channel domain-containing protein</fullName>
    </recommendedName>
</protein>
<keyword evidence="4 9" id="KW-1133">Transmembrane helix</keyword>